<sequence>MVLATSILLPLYLYPTDGAWTWATNEIAAYPSLAFTVIVNPESGPGVLNDYPEDGYISGITNLTKYDNVKLLGYVDTQYMAKSTAEVDKEVETYKYWSTYTKGNIAVDGIFFDDAVNEWTSDSSSYMTTIAENAHALNLTVTLNPGTIADSEFFTIADKVVMIEDDYSAYSSKKGNSLEKIASTQQEQSSVIIYDFSGSQSQQTNTVNSIIASGVAEVYITTVEYTSQSNMWTEFVAAVNSAVGTSN</sequence>
<evidence type="ECO:0008006" key="4">
    <source>
        <dbReference type="Google" id="ProtNLM"/>
    </source>
</evidence>
<dbReference type="Proteomes" id="UP000297777">
    <property type="component" value="Unassembled WGS sequence"/>
</dbReference>
<dbReference type="PANTHER" id="PTHR35040:SF9">
    <property type="entry name" value="4-LIKE CELL SURFACE PROTEIN, PUTATIVE (AFU_ORTHOLOGUE AFUA_4G14080)-RELATED"/>
    <property type="match status" value="1"/>
</dbReference>
<evidence type="ECO:0000313" key="3">
    <source>
        <dbReference type="Proteomes" id="UP000297777"/>
    </source>
</evidence>
<protein>
    <recommendedName>
        <fullName evidence="4">Spherulation-specific family 4</fullName>
    </recommendedName>
</protein>
<keyword evidence="3" id="KW-1185">Reference proteome</keyword>
<feature type="signal peptide" evidence="1">
    <location>
        <begin position="1"/>
        <end position="18"/>
    </location>
</feature>
<evidence type="ECO:0000256" key="1">
    <source>
        <dbReference type="SAM" id="SignalP"/>
    </source>
</evidence>
<dbReference type="OrthoDB" id="5342184at2759"/>
<gene>
    <name evidence="2" type="ORF">BTUL_0010g00020</name>
</gene>
<organism evidence="2 3">
    <name type="scientific">Botrytis tulipae</name>
    <dbReference type="NCBI Taxonomy" id="87230"/>
    <lineage>
        <taxon>Eukaryota</taxon>
        <taxon>Fungi</taxon>
        <taxon>Dikarya</taxon>
        <taxon>Ascomycota</taxon>
        <taxon>Pezizomycotina</taxon>
        <taxon>Leotiomycetes</taxon>
        <taxon>Helotiales</taxon>
        <taxon>Sclerotiniaceae</taxon>
        <taxon>Botrytis</taxon>
    </lineage>
</organism>
<feature type="chain" id="PRO_5021194274" description="Spherulation-specific family 4" evidence="1">
    <location>
        <begin position="19"/>
        <end position="247"/>
    </location>
</feature>
<proteinExistence type="predicted"/>
<dbReference type="EMBL" id="PQXH01000010">
    <property type="protein sequence ID" value="TGO18333.1"/>
    <property type="molecule type" value="Genomic_DNA"/>
</dbReference>
<keyword evidence="1" id="KW-0732">Signal</keyword>
<dbReference type="AlphaFoldDB" id="A0A4Z1F6B4"/>
<dbReference type="PANTHER" id="PTHR35040">
    <property type="match status" value="1"/>
</dbReference>
<dbReference type="InterPro" id="IPR021986">
    <property type="entry name" value="Spherulin4"/>
</dbReference>
<evidence type="ECO:0000313" key="2">
    <source>
        <dbReference type="EMBL" id="TGO18333.1"/>
    </source>
</evidence>
<accession>A0A4Z1F6B4</accession>
<dbReference type="Pfam" id="PF12138">
    <property type="entry name" value="Spherulin4"/>
    <property type="match status" value="1"/>
</dbReference>
<name>A0A4Z1F6B4_9HELO</name>
<reference evidence="2 3" key="1">
    <citation type="submission" date="2017-12" db="EMBL/GenBank/DDBJ databases">
        <title>Comparative genomics of Botrytis spp.</title>
        <authorList>
            <person name="Valero-Jimenez C.A."/>
            <person name="Tapia P."/>
            <person name="Veloso J."/>
            <person name="Silva-Moreno E."/>
            <person name="Staats M."/>
            <person name="Valdes J.H."/>
            <person name="Van Kan J.A.L."/>
        </authorList>
    </citation>
    <scope>NUCLEOTIDE SEQUENCE [LARGE SCALE GENOMIC DNA]</scope>
    <source>
        <strain evidence="2 3">Bt9001</strain>
    </source>
</reference>
<comment type="caution">
    <text evidence="2">The sequence shown here is derived from an EMBL/GenBank/DDBJ whole genome shotgun (WGS) entry which is preliminary data.</text>
</comment>